<dbReference type="Proteomes" id="UP000659438">
    <property type="component" value="Unassembled WGS sequence"/>
</dbReference>
<dbReference type="RefSeq" id="WP_186643385.1">
    <property type="nucleotide sequence ID" value="NZ_JABWQX020000001.1"/>
</dbReference>
<feature type="signal peptide" evidence="1">
    <location>
        <begin position="1"/>
        <end position="21"/>
    </location>
</feature>
<keyword evidence="1" id="KW-0732">Signal</keyword>
<comment type="caution">
    <text evidence="2">The sequence shown here is derived from an EMBL/GenBank/DDBJ whole genome shotgun (WGS) entry which is preliminary data.</text>
</comment>
<gene>
    <name evidence="3" type="ORF">HU742_000095</name>
    <name evidence="2" type="ORF">HU742_11105</name>
</gene>
<proteinExistence type="predicted"/>
<reference evidence="3" key="3">
    <citation type="submission" date="2021-06" db="EMBL/GenBank/DDBJ databases">
        <title>Updating the genus Pseudomonas: Description of 43 new species and partition of the Pseudomonas putida group.</title>
        <authorList>
            <person name="Girard L."/>
            <person name="Lood C."/>
            <person name="Vandamme P."/>
            <person name="Rokni-Zadeh H."/>
            <person name="Van Noort V."/>
            <person name="Hofte M."/>
            <person name="Lavigne R."/>
            <person name="De Mot R."/>
        </authorList>
    </citation>
    <scope>NUCLEOTIDE SEQUENCE</scope>
    <source>
        <strain evidence="3">SWRI102</strain>
    </source>
</reference>
<protein>
    <recommendedName>
        <fullName evidence="5">Secreted protein</fullName>
    </recommendedName>
</protein>
<name>A0A923FMV8_9PSED</name>
<evidence type="ECO:0000256" key="1">
    <source>
        <dbReference type="SAM" id="SignalP"/>
    </source>
</evidence>
<evidence type="ECO:0008006" key="5">
    <source>
        <dbReference type="Google" id="ProtNLM"/>
    </source>
</evidence>
<evidence type="ECO:0000313" key="4">
    <source>
        <dbReference type="Proteomes" id="UP000659438"/>
    </source>
</evidence>
<dbReference type="EMBL" id="JABWQX020000001">
    <property type="protein sequence ID" value="MBV4549548.1"/>
    <property type="molecule type" value="Genomic_DNA"/>
</dbReference>
<dbReference type="EMBL" id="JABWQX010000003">
    <property type="protein sequence ID" value="MBC3395757.1"/>
    <property type="molecule type" value="Genomic_DNA"/>
</dbReference>
<dbReference type="AlphaFoldDB" id="A0A923FMV8"/>
<reference evidence="2" key="2">
    <citation type="submission" date="2020-07" db="EMBL/GenBank/DDBJ databases">
        <authorList>
            <person name="Lood C."/>
            <person name="Girard L."/>
        </authorList>
    </citation>
    <scope>NUCLEOTIDE SEQUENCE</scope>
    <source>
        <strain evidence="2">SWRI102</strain>
    </source>
</reference>
<reference evidence="2 4" key="1">
    <citation type="journal article" date="2020" name="Microorganisms">
        <title>Reliable Identification of Environmental Pseudomonas Isolates Using the rpoD Gene.</title>
        <authorList>
            <consortium name="The Broad Institute Genome Sequencing Platform"/>
            <person name="Girard L."/>
            <person name="Lood C."/>
            <person name="Rokni-Zadeh H."/>
            <person name="van Noort V."/>
            <person name="Lavigne R."/>
            <person name="De Mot R."/>
        </authorList>
    </citation>
    <scope>NUCLEOTIDE SEQUENCE</scope>
    <source>
        <strain evidence="2 4">SWRI102</strain>
    </source>
</reference>
<feature type="chain" id="PRO_5044695631" description="Secreted protein" evidence="1">
    <location>
        <begin position="22"/>
        <end position="90"/>
    </location>
</feature>
<organism evidence="2">
    <name type="scientific">Pseudomonas marvdashtae</name>
    <dbReference type="NCBI Taxonomy" id="2745500"/>
    <lineage>
        <taxon>Bacteria</taxon>
        <taxon>Pseudomonadati</taxon>
        <taxon>Pseudomonadota</taxon>
        <taxon>Gammaproteobacteria</taxon>
        <taxon>Pseudomonadales</taxon>
        <taxon>Pseudomonadaceae</taxon>
        <taxon>Pseudomonas</taxon>
    </lineage>
</organism>
<evidence type="ECO:0000313" key="2">
    <source>
        <dbReference type="EMBL" id="MBC3395757.1"/>
    </source>
</evidence>
<evidence type="ECO:0000313" key="3">
    <source>
        <dbReference type="EMBL" id="MBV4549548.1"/>
    </source>
</evidence>
<accession>A0A923FMV8</accession>
<sequence length="90" mass="9286">MTILKIISMVAFSVVAASAHAQLAPLVELPSQAPSLQSVIPQKNLSYVQAMRLANVAVAVCAANNQSVAATVTGADNGCRPGVAKWLGKR</sequence>
<keyword evidence="4" id="KW-1185">Reference proteome</keyword>